<dbReference type="RefSeq" id="WP_208342641.1">
    <property type="nucleotide sequence ID" value="NZ_CAWQFN010000175.1"/>
</dbReference>
<keyword evidence="1" id="KW-0732">Signal</keyword>
<reference evidence="3" key="1">
    <citation type="journal article" date="2021" name="Science">
        <title>Hunting the eagle killer: A cyanobacterial neurotoxin causes vacuolar myelinopathy.</title>
        <authorList>
            <person name="Breinlinger S."/>
            <person name="Phillips T.J."/>
            <person name="Haram B.N."/>
            <person name="Mares J."/>
            <person name="Martinez Yerena J.A."/>
            <person name="Hrouzek P."/>
            <person name="Sobotka R."/>
            <person name="Henderson W.M."/>
            <person name="Schmieder P."/>
            <person name="Williams S.M."/>
            <person name="Lauderdale J.D."/>
            <person name="Wilde H.D."/>
            <person name="Gerrin W."/>
            <person name="Kust A."/>
            <person name="Washington J.W."/>
            <person name="Wagner C."/>
            <person name="Geier B."/>
            <person name="Liebeke M."/>
            <person name="Enke H."/>
            <person name="Niedermeyer T.H.J."/>
            <person name="Wilde S.B."/>
        </authorList>
    </citation>
    <scope>NUCLEOTIDE SEQUENCE [LARGE SCALE GENOMIC DNA]</scope>
    <source>
        <strain evidence="3">Thurmond2011</strain>
    </source>
</reference>
<gene>
    <name evidence="2" type="ORF">G7B40_036820</name>
</gene>
<dbReference type="AlphaFoldDB" id="A0AAP5MD57"/>
<evidence type="ECO:0000313" key="2">
    <source>
        <dbReference type="EMBL" id="MDR9900077.1"/>
    </source>
</evidence>
<proteinExistence type="predicted"/>
<feature type="signal peptide" evidence="1">
    <location>
        <begin position="1"/>
        <end position="24"/>
    </location>
</feature>
<protein>
    <submittedName>
        <fullName evidence="2">DUF4363 domain-containing protein</fullName>
    </submittedName>
</protein>
<feature type="chain" id="PRO_5043036909" evidence="1">
    <location>
        <begin position="25"/>
        <end position="139"/>
    </location>
</feature>
<accession>A0AAP5MD57</accession>
<organism evidence="2 3">
    <name type="scientific">Aetokthonos hydrillicola Thurmond2011</name>
    <dbReference type="NCBI Taxonomy" id="2712845"/>
    <lineage>
        <taxon>Bacteria</taxon>
        <taxon>Bacillati</taxon>
        <taxon>Cyanobacteriota</taxon>
        <taxon>Cyanophyceae</taxon>
        <taxon>Nostocales</taxon>
        <taxon>Hapalosiphonaceae</taxon>
        <taxon>Aetokthonos</taxon>
    </lineage>
</organism>
<evidence type="ECO:0000313" key="3">
    <source>
        <dbReference type="Proteomes" id="UP000667802"/>
    </source>
</evidence>
<name>A0AAP5MD57_9CYAN</name>
<dbReference type="Proteomes" id="UP000667802">
    <property type="component" value="Unassembled WGS sequence"/>
</dbReference>
<sequence>MFRFKQVFAITIISLMALVGCNNAEKPTPQSSSTASPASNITAPVEKANLNGIQGVISKTKTAVSSGNFANAKKEFGKFEGFWSKVEDKVRSQSPQNYKAIEDNSDQITNELKASTPNKKKVLQALQSLDKSVTNVSKL</sequence>
<keyword evidence="3" id="KW-1185">Reference proteome</keyword>
<dbReference type="EMBL" id="JAALHA020000030">
    <property type="protein sequence ID" value="MDR9900077.1"/>
    <property type="molecule type" value="Genomic_DNA"/>
</dbReference>
<dbReference type="PROSITE" id="PS51257">
    <property type="entry name" value="PROKAR_LIPOPROTEIN"/>
    <property type="match status" value="1"/>
</dbReference>
<comment type="caution">
    <text evidence="2">The sequence shown here is derived from an EMBL/GenBank/DDBJ whole genome shotgun (WGS) entry which is preliminary data.</text>
</comment>
<evidence type="ECO:0000256" key="1">
    <source>
        <dbReference type="SAM" id="SignalP"/>
    </source>
</evidence>